<dbReference type="GO" id="GO:0008381">
    <property type="term" value="F:mechanosensitive monoatomic ion channel activity"/>
    <property type="evidence" value="ECO:0007669"/>
    <property type="project" value="UniProtKB-ARBA"/>
</dbReference>
<evidence type="ECO:0000313" key="14">
    <source>
        <dbReference type="EMBL" id="EGV33116.1"/>
    </source>
</evidence>
<dbReference type="InterPro" id="IPR023408">
    <property type="entry name" value="MscS_beta-dom_sf"/>
</dbReference>
<keyword evidence="5 9" id="KW-1133">Transmembrane helix</keyword>
<feature type="domain" description="Mechanosensitive ion channel MscS C-terminal" evidence="12">
    <location>
        <begin position="753"/>
        <end position="838"/>
    </location>
</feature>
<dbReference type="PANTHER" id="PTHR30566:SF25">
    <property type="entry name" value="INNER MEMBRANE PROTEIN"/>
    <property type="match status" value="1"/>
</dbReference>
<dbReference type="SUPFAM" id="SSF82861">
    <property type="entry name" value="Mechanosensitive channel protein MscS (YggB), transmembrane region"/>
    <property type="match status" value="1"/>
</dbReference>
<evidence type="ECO:0000313" key="15">
    <source>
        <dbReference type="Proteomes" id="UP000004200"/>
    </source>
</evidence>
<feature type="region of interest" description="Disordered" evidence="8">
    <location>
        <begin position="35"/>
        <end position="71"/>
    </location>
</feature>
<dbReference type="GO" id="GO:0005886">
    <property type="term" value="C:plasma membrane"/>
    <property type="evidence" value="ECO:0007669"/>
    <property type="project" value="UniProtKB-SubCell"/>
</dbReference>
<feature type="transmembrane region" description="Helical" evidence="9">
    <location>
        <begin position="512"/>
        <end position="533"/>
    </location>
</feature>
<dbReference type="PANTHER" id="PTHR30566">
    <property type="entry name" value="YNAI-RELATED MECHANOSENSITIVE ION CHANNEL"/>
    <property type="match status" value="1"/>
</dbReference>
<evidence type="ECO:0000256" key="5">
    <source>
        <dbReference type="ARBA" id="ARBA00022989"/>
    </source>
</evidence>
<feature type="compositionally biased region" description="Basic and acidic residues" evidence="8">
    <location>
        <begin position="193"/>
        <end position="204"/>
    </location>
</feature>
<sequence>MISARLARLSFIALALVCFSLSTLAQDTPDAAAADATATDTPATQAPEAKNGLDPALVGLPALPGQDASAEDIDKTLKRIDDRIAEVKDEDAPPPSTNQDEGPAPDPRLEPLRDLRLSLQRRATLLSRHQELQRSLTELQASQEALQQKGLPEKPPYPIAEIDRLYSEHRLARHAAEAAERALEIARQQTEAATKEIETQEQERRRARSQLEQAAPESDKLQLERRLEAARLGVLASRQRLATAQRTLEVAHLEAKVDRQRSDLLSAKIARMKDQVSFTKQMLDERLAELNAHATQIRQRIDALTRTGNQAESALFDARQRLERNQDEARAQFLTEAVAASEAELASSRKGIGYLRHALTSIASERTLWERRYRLYQEDEAASLVNWLKETTDLADNIEAETRYLQDELATLRSMQLALTQRLGDSGLADDLRTALKRRLAALDAQEKRAEELLGVEDQVSALADRFKDELDPLVSRRTLSQRLDDAENWVSSWWNRELFVFQDQGFYLRDIVTGGTVFLLVILAVSLLKRLLSRTVLPRLVSASNGEKRAPRALVLALVRNTSQLFVVIIAFYASMAVSGLLPGRLQDWLWTILVVVFWLQIGIWASAGAVDYLNRQRSRRERQDPSAVSGYGLILFFIRVGIWSIVLISVLTHFHYPITGLIGALGVGGIAVAFAVQNILADIFSSMAIILDKPFRVGDFVVTGSTLGVVEQIGVKTTRIRSLSGEQVTMSNTELLNSRIHNYKRMEERRVVFRLGVVYQTEPDLLERIPGMIERIIRDQAHTRFDRAHFFEYGDFALLFEIVYYVQGPDYNRYMDIQQAINLAINRRFREEGIEFAYPTQELILRHAGPQPGSADTGNA</sequence>
<dbReference type="InterPro" id="IPR049142">
    <property type="entry name" value="MS_channel_1st"/>
</dbReference>
<dbReference type="InterPro" id="IPR049278">
    <property type="entry name" value="MS_channel_C"/>
</dbReference>
<keyword evidence="10" id="KW-0732">Signal</keyword>
<dbReference type="Gene3D" id="1.10.287.1260">
    <property type="match status" value="1"/>
</dbReference>
<reference evidence="14 15" key="1">
    <citation type="submission" date="2011-06" db="EMBL/GenBank/DDBJ databases">
        <title>The draft genome of Thiorhodococcus drewsii AZ1.</title>
        <authorList>
            <consortium name="US DOE Joint Genome Institute (JGI-PGF)"/>
            <person name="Lucas S."/>
            <person name="Han J."/>
            <person name="Lapidus A."/>
            <person name="Cheng J.-F."/>
            <person name="Goodwin L."/>
            <person name="Pitluck S."/>
            <person name="Peters L."/>
            <person name="Land M.L."/>
            <person name="Hauser L."/>
            <person name="Vogl K."/>
            <person name="Liu Z."/>
            <person name="Imhoff J."/>
            <person name="Thiel V."/>
            <person name="Frigaard N.-U."/>
            <person name="Bryant D.A."/>
            <person name="Woyke T.J."/>
        </authorList>
    </citation>
    <scope>NUCLEOTIDE SEQUENCE [LARGE SCALE GENOMIC DNA]</scope>
    <source>
        <strain evidence="14 15">AZ1</strain>
    </source>
</reference>
<feature type="transmembrane region" description="Helical" evidence="9">
    <location>
        <begin position="590"/>
        <end position="612"/>
    </location>
</feature>
<organism evidence="14 15">
    <name type="scientific">Thiorhodococcus drewsii AZ1</name>
    <dbReference type="NCBI Taxonomy" id="765913"/>
    <lineage>
        <taxon>Bacteria</taxon>
        <taxon>Pseudomonadati</taxon>
        <taxon>Pseudomonadota</taxon>
        <taxon>Gammaproteobacteria</taxon>
        <taxon>Chromatiales</taxon>
        <taxon>Chromatiaceae</taxon>
        <taxon>Thiorhodococcus</taxon>
    </lineage>
</organism>
<dbReference type="SUPFAM" id="SSF50182">
    <property type="entry name" value="Sm-like ribonucleoproteins"/>
    <property type="match status" value="1"/>
</dbReference>
<comment type="subcellular location">
    <subcellularLocation>
        <location evidence="1">Cell membrane</location>
        <topology evidence="1">Multi-pass membrane protein</topology>
    </subcellularLocation>
</comment>
<evidence type="ECO:0000256" key="3">
    <source>
        <dbReference type="ARBA" id="ARBA00022475"/>
    </source>
</evidence>
<dbReference type="OrthoDB" id="9775207at2"/>
<evidence type="ECO:0000259" key="12">
    <source>
        <dbReference type="Pfam" id="PF21082"/>
    </source>
</evidence>
<dbReference type="Proteomes" id="UP000004200">
    <property type="component" value="Unassembled WGS sequence"/>
</dbReference>
<evidence type="ECO:0000259" key="11">
    <source>
        <dbReference type="Pfam" id="PF00924"/>
    </source>
</evidence>
<comment type="caution">
    <text evidence="14">The sequence shown here is derived from an EMBL/GenBank/DDBJ whole genome shotgun (WGS) entry which is preliminary data.</text>
</comment>
<evidence type="ECO:0000256" key="1">
    <source>
        <dbReference type="ARBA" id="ARBA00004651"/>
    </source>
</evidence>
<keyword evidence="4 9" id="KW-0812">Transmembrane</keyword>
<dbReference type="InterPro" id="IPR011066">
    <property type="entry name" value="MscS_channel_C_sf"/>
</dbReference>
<accession>G2DXR7</accession>
<comment type="similarity">
    <text evidence="2">Belongs to the MscS (TC 1.A.23) family.</text>
</comment>
<feature type="region of interest" description="Disordered" evidence="8">
    <location>
        <begin position="189"/>
        <end position="219"/>
    </location>
</feature>
<evidence type="ECO:0000256" key="8">
    <source>
        <dbReference type="SAM" id="MobiDB-lite"/>
    </source>
</evidence>
<proteinExistence type="inferred from homology"/>
<evidence type="ECO:0000259" key="13">
    <source>
        <dbReference type="Pfam" id="PF21088"/>
    </source>
</evidence>
<keyword evidence="7" id="KW-0175">Coiled coil</keyword>
<evidence type="ECO:0000256" key="2">
    <source>
        <dbReference type="ARBA" id="ARBA00008017"/>
    </source>
</evidence>
<dbReference type="SUPFAM" id="SSF82689">
    <property type="entry name" value="Mechanosensitive channel protein MscS (YggB), C-terminal domain"/>
    <property type="match status" value="1"/>
</dbReference>
<keyword evidence="3" id="KW-1003">Cell membrane</keyword>
<feature type="domain" description="Mechanosensitive ion channel MscS" evidence="11">
    <location>
        <begin position="680"/>
        <end position="747"/>
    </location>
</feature>
<feature type="domain" description="Mechanosensitive ion channel transmembrane helices 2/3" evidence="13">
    <location>
        <begin position="640"/>
        <end position="679"/>
    </location>
</feature>
<dbReference type="RefSeq" id="WP_007039510.1">
    <property type="nucleotide sequence ID" value="NZ_AFWT01000004.1"/>
</dbReference>
<protein>
    <submittedName>
        <fullName evidence="14">MscS Mechanosensitive ion channel</fullName>
    </submittedName>
</protein>
<evidence type="ECO:0000256" key="10">
    <source>
        <dbReference type="SAM" id="SignalP"/>
    </source>
</evidence>
<dbReference type="EMBL" id="AFWT01000004">
    <property type="protein sequence ID" value="EGV33116.1"/>
    <property type="molecule type" value="Genomic_DNA"/>
</dbReference>
<evidence type="ECO:0000256" key="7">
    <source>
        <dbReference type="SAM" id="Coils"/>
    </source>
</evidence>
<keyword evidence="6 9" id="KW-0472">Membrane</keyword>
<feature type="transmembrane region" description="Helical" evidence="9">
    <location>
        <begin position="633"/>
        <end position="654"/>
    </location>
</feature>
<dbReference type="Pfam" id="PF21088">
    <property type="entry name" value="MS_channel_1st"/>
    <property type="match status" value="1"/>
</dbReference>
<dbReference type="eggNOG" id="COG0668">
    <property type="taxonomic scope" value="Bacteria"/>
</dbReference>
<evidence type="ECO:0000256" key="9">
    <source>
        <dbReference type="SAM" id="Phobius"/>
    </source>
</evidence>
<name>G2DXR7_9GAMM</name>
<dbReference type="InterPro" id="IPR006685">
    <property type="entry name" value="MscS_channel_2nd"/>
</dbReference>
<feature type="chain" id="PRO_5003428776" evidence="10">
    <location>
        <begin position="26"/>
        <end position="862"/>
    </location>
</feature>
<evidence type="ECO:0000256" key="4">
    <source>
        <dbReference type="ARBA" id="ARBA00022692"/>
    </source>
</evidence>
<feature type="coiled-coil region" evidence="7">
    <location>
        <begin position="280"/>
        <end position="307"/>
    </location>
</feature>
<gene>
    <name evidence="14" type="ORF">ThidrDRAFT_0794</name>
</gene>
<feature type="signal peptide" evidence="10">
    <location>
        <begin position="1"/>
        <end position="25"/>
    </location>
</feature>
<keyword evidence="15" id="KW-1185">Reference proteome</keyword>
<dbReference type="Gene3D" id="2.30.30.60">
    <property type="match status" value="1"/>
</dbReference>
<evidence type="ECO:0000256" key="6">
    <source>
        <dbReference type="ARBA" id="ARBA00023136"/>
    </source>
</evidence>
<dbReference type="InterPro" id="IPR010920">
    <property type="entry name" value="LSM_dom_sf"/>
</dbReference>
<dbReference type="Pfam" id="PF00924">
    <property type="entry name" value="MS_channel_2nd"/>
    <property type="match status" value="1"/>
</dbReference>
<dbReference type="AlphaFoldDB" id="G2DXR7"/>
<feature type="region of interest" description="Disordered" evidence="8">
    <location>
        <begin position="85"/>
        <end position="110"/>
    </location>
</feature>
<dbReference type="Pfam" id="PF21082">
    <property type="entry name" value="MS_channel_3rd"/>
    <property type="match status" value="1"/>
</dbReference>
<feature type="transmembrane region" description="Helical" evidence="9">
    <location>
        <begin position="660"/>
        <end position="682"/>
    </location>
</feature>
<dbReference type="PATRIC" id="fig|765913.3.peg.807"/>
<feature type="compositionally biased region" description="Low complexity" evidence="8">
    <location>
        <begin position="35"/>
        <end position="47"/>
    </location>
</feature>
<dbReference type="STRING" id="765913.ThidrDRAFT_0794"/>
<dbReference type="InterPro" id="IPR011014">
    <property type="entry name" value="MscS_channel_TM-2"/>
</dbReference>
<feature type="transmembrane region" description="Helical" evidence="9">
    <location>
        <begin position="554"/>
        <end position="578"/>
    </location>
</feature>
<dbReference type="Gene3D" id="3.30.70.100">
    <property type="match status" value="1"/>
</dbReference>